<accession>A0A3B1B572</accession>
<dbReference type="InterPro" id="IPR001387">
    <property type="entry name" value="Cro/C1-type_HTH"/>
</dbReference>
<dbReference type="SUPFAM" id="SSF47413">
    <property type="entry name" value="lambda repressor-like DNA-binding domains"/>
    <property type="match status" value="1"/>
</dbReference>
<evidence type="ECO:0000259" key="1">
    <source>
        <dbReference type="PROSITE" id="PS50943"/>
    </source>
</evidence>
<name>A0A3B1B572_9ZZZZ</name>
<feature type="domain" description="HTH cro/C1-type" evidence="1">
    <location>
        <begin position="23"/>
        <end position="78"/>
    </location>
</feature>
<dbReference type="EMBL" id="UOFS01000043">
    <property type="protein sequence ID" value="VAX00237.1"/>
    <property type="molecule type" value="Genomic_DNA"/>
</dbReference>
<protein>
    <recommendedName>
        <fullName evidence="1">HTH cro/C1-type domain-containing protein</fullName>
    </recommendedName>
</protein>
<dbReference type="GO" id="GO:0003677">
    <property type="term" value="F:DNA binding"/>
    <property type="evidence" value="ECO:0007669"/>
    <property type="project" value="InterPro"/>
</dbReference>
<dbReference type="CDD" id="cd00093">
    <property type="entry name" value="HTH_XRE"/>
    <property type="match status" value="1"/>
</dbReference>
<dbReference type="PROSITE" id="PS50943">
    <property type="entry name" value="HTH_CROC1"/>
    <property type="match status" value="1"/>
</dbReference>
<dbReference type="AlphaFoldDB" id="A0A3B1B572"/>
<dbReference type="SMART" id="SM00530">
    <property type="entry name" value="HTH_XRE"/>
    <property type="match status" value="1"/>
</dbReference>
<dbReference type="Gene3D" id="1.10.260.40">
    <property type="entry name" value="lambda repressor-like DNA-binding domains"/>
    <property type="match status" value="1"/>
</dbReference>
<gene>
    <name evidence="2" type="ORF">MNBD_GAMMA22-72</name>
</gene>
<sequence>MKKDKLILSRHTQLVLKTLGAMLKTARLEQAYSQSDLANRLGISRYTVMAIEKGDASVAIGTVFEACAIIGIPLLAENTNSLLNLSNTVANFASILPERTRATITELDDNF</sequence>
<dbReference type="InterPro" id="IPR010982">
    <property type="entry name" value="Lambda_DNA-bd_dom_sf"/>
</dbReference>
<proteinExistence type="predicted"/>
<dbReference type="Pfam" id="PF01381">
    <property type="entry name" value="HTH_3"/>
    <property type="match status" value="1"/>
</dbReference>
<organism evidence="2">
    <name type="scientific">hydrothermal vent metagenome</name>
    <dbReference type="NCBI Taxonomy" id="652676"/>
    <lineage>
        <taxon>unclassified sequences</taxon>
        <taxon>metagenomes</taxon>
        <taxon>ecological metagenomes</taxon>
    </lineage>
</organism>
<reference evidence="2" key="1">
    <citation type="submission" date="2018-06" db="EMBL/GenBank/DDBJ databases">
        <authorList>
            <person name="Zhirakovskaya E."/>
        </authorList>
    </citation>
    <scope>NUCLEOTIDE SEQUENCE</scope>
</reference>
<evidence type="ECO:0000313" key="2">
    <source>
        <dbReference type="EMBL" id="VAX00237.1"/>
    </source>
</evidence>